<dbReference type="InterPro" id="IPR025333">
    <property type="entry name" value="DUF4239"/>
</dbReference>
<gene>
    <name evidence="2" type="ORF">QU481_22425</name>
</gene>
<reference evidence="2" key="1">
    <citation type="submission" date="2023-06" db="EMBL/GenBank/DDBJ databases">
        <authorList>
            <person name="Zhang S."/>
        </authorList>
    </citation>
    <scope>NUCLEOTIDE SEQUENCE</scope>
    <source>
        <strain evidence="2">SG2303</strain>
    </source>
</reference>
<dbReference type="RefSeq" id="WP_289832210.1">
    <property type="nucleotide sequence ID" value="NZ_JAUEDK010000075.1"/>
</dbReference>
<dbReference type="EMBL" id="JAUEDK010000075">
    <property type="protein sequence ID" value="MDN0077581.1"/>
    <property type="molecule type" value="Genomic_DNA"/>
</dbReference>
<feature type="transmembrane region" description="Helical" evidence="1">
    <location>
        <begin position="45"/>
        <end position="65"/>
    </location>
</feature>
<evidence type="ECO:0000313" key="3">
    <source>
        <dbReference type="Proteomes" id="UP001168540"/>
    </source>
</evidence>
<keyword evidence="1" id="KW-0472">Membrane</keyword>
<proteinExistence type="predicted"/>
<protein>
    <recommendedName>
        <fullName evidence="4">DUF4239 domain-containing protein</fullName>
    </recommendedName>
</protein>
<evidence type="ECO:0000256" key="1">
    <source>
        <dbReference type="SAM" id="Phobius"/>
    </source>
</evidence>
<evidence type="ECO:0000313" key="2">
    <source>
        <dbReference type="EMBL" id="MDN0077581.1"/>
    </source>
</evidence>
<keyword evidence="1" id="KW-1133">Transmembrane helix</keyword>
<dbReference type="Pfam" id="PF14023">
    <property type="entry name" value="Bestrophin-like"/>
    <property type="match status" value="1"/>
</dbReference>
<keyword evidence="1" id="KW-0812">Transmembrane</keyword>
<name>A0ABT7XUU9_9NEIS</name>
<comment type="caution">
    <text evidence="2">The sequence shown here is derived from an EMBL/GenBank/DDBJ whole genome shotgun (WGS) entry which is preliminary data.</text>
</comment>
<sequence>MNILGRCFIVAIFAFMFAISGICVHELFPSAVAHSGDLIKSISGLIGTLFAIVLGLLVSSSYATFNNHQADLNSLVNSLANIDLLLKQFKAVSNEPRILLREVVLRLLRRYWPDENGVRHSDISYSHLAEDAEMMLEINSITQSFENIARDDLNSIREFSSGFIAVQSNIIRSLSNQIPTLLLVVVFGWACLLFFLYGVLSGGGFFSIFSLLLGVIAITSTNFLMLELTHPYQGTFKVSSAAFDLLLDAMTEA</sequence>
<accession>A0ABT7XUU9</accession>
<keyword evidence="3" id="KW-1185">Reference proteome</keyword>
<evidence type="ECO:0008006" key="4">
    <source>
        <dbReference type="Google" id="ProtNLM"/>
    </source>
</evidence>
<dbReference type="Proteomes" id="UP001168540">
    <property type="component" value="Unassembled WGS sequence"/>
</dbReference>
<feature type="transmembrane region" description="Helical" evidence="1">
    <location>
        <begin position="206"/>
        <end position="226"/>
    </location>
</feature>
<organism evidence="2 3">
    <name type="scientific">Crenobacter oryzisoli</name>
    <dbReference type="NCBI Taxonomy" id="3056844"/>
    <lineage>
        <taxon>Bacteria</taxon>
        <taxon>Pseudomonadati</taxon>
        <taxon>Pseudomonadota</taxon>
        <taxon>Betaproteobacteria</taxon>
        <taxon>Neisseriales</taxon>
        <taxon>Neisseriaceae</taxon>
        <taxon>Crenobacter</taxon>
    </lineage>
</organism>
<feature type="transmembrane region" description="Helical" evidence="1">
    <location>
        <begin position="181"/>
        <end position="200"/>
    </location>
</feature>